<comment type="caution">
    <text evidence="1">The sequence shown here is derived from an EMBL/GenBank/DDBJ whole genome shotgun (WGS) entry which is preliminary data.</text>
</comment>
<name>A0A5N5JIJ2_9ROSI</name>
<gene>
    <name evidence="1" type="ORF">DKX38_023257</name>
</gene>
<sequence>MLKDMLKSTLPEFSHLLLFLDYLLVIPFFQKSATITLEVMDTLQKFHSKFSEFYNWKVRHSSCPVENFMLTFRVLLLEGISLKGMDVAMVEMGPSQQ</sequence>
<dbReference type="EMBL" id="VDCV01000016">
    <property type="protein sequence ID" value="KAB5518938.1"/>
    <property type="molecule type" value="Genomic_DNA"/>
</dbReference>
<evidence type="ECO:0000313" key="2">
    <source>
        <dbReference type="Proteomes" id="UP000326939"/>
    </source>
</evidence>
<evidence type="ECO:0000313" key="1">
    <source>
        <dbReference type="EMBL" id="KAB5518938.1"/>
    </source>
</evidence>
<dbReference type="Proteomes" id="UP000326939">
    <property type="component" value="Chromosome 16"/>
</dbReference>
<dbReference type="AlphaFoldDB" id="A0A5N5JIJ2"/>
<organism evidence="1 2">
    <name type="scientific">Salix brachista</name>
    <dbReference type="NCBI Taxonomy" id="2182728"/>
    <lineage>
        <taxon>Eukaryota</taxon>
        <taxon>Viridiplantae</taxon>
        <taxon>Streptophyta</taxon>
        <taxon>Embryophyta</taxon>
        <taxon>Tracheophyta</taxon>
        <taxon>Spermatophyta</taxon>
        <taxon>Magnoliopsida</taxon>
        <taxon>eudicotyledons</taxon>
        <taxon>Gunneridae</taxon>
        <taxon>Pentapetalae</taxon>
        <taxon>rosids</taxon>
        <taxon>fabids</taxon>
        <taxon>Malpighiales</taxon>
        <taxon>Salicaceae</taxon>
        <taxon>Saliceae</taxon>
        <taxon>Salix</taxon>
    </lineage>
</organism>
<proteinExistence type="predicted"/>
<protein>
    <submittedName>
        <fullName evidence="1">Uncharacterized protein</fullName>
    </submittedName>
</protein>
<keyword evidence="2" id="KW-1185">Reference proteome</keyword>
<accession>A0A5N5JIJ2</accession>
<reference evidence="2" key="1">
    <citation type="journal article" date="2019" name="Gigascience">
        <title>De novo genome assembly of the endangered Acer yangbiense, a plant species with extremely small populations endemic to Yunnan Province, China.</title>
        <authorList>
            <person name="Yang J."/>
            <person name="Wariss H.M."/>
            <person name="Tao L."/>
            <person name="Zhang R."/>
            <person name="Yun Q."/>
            <person name="Hollingsworth P."/>
            <person name="Dao Z."/>
            <person name="Luo G."/>
            <person name="Guo H."/>
            <person name="Ma Y."/>
            <person name="Sun W."/>
        </authorList>
    </citation>
    <scope>NUCLEOTIDE SEQUENCE [LARGE SCALE GENOMIC DNA]</scope>
    <source>
        <strain evidence="2">cv. br00</strain>
    </source>
</reference>